<gene>
    <name evidence="1" type="ORF">PXEA_LOCUS27488</name>
</gene>
<dbReference type="EMBL" id="CAAALY010246890">
    <property type="protein sequence ID" value="VEL34048.1"/>
    <property type="molecule type" value="Genomic_DNA"/>
</dbReference>
<comment type="caution">
    <text evidence="1">The sequence shown here is derived from an EMBL/GenBank/DDBJ whole genome shotgun (WGS) entry which is preliminary data.</text>
</comment>
<protein>
    <submittedName>
        <fullName evidence="1">Uncharacterized protein</fullName>
    </submittedName>
</protein>
<organism evidence="1 2">
    <name type="scientific">Protopolystoma xenopodis</name>
    <dbReference type="NCBI Taxonomy" id="117903"/>
    <lineage>
        <taxon>Eukaryota</taxon>
        <taxon>Metazoa</taxon>
        <taxon>Spiralia</taxon>
        <taxon>Lophotrochozoa</taxon>
        <taxon>Platyhelminthes</taxon>
        <taxon>Monogenea</taxon>
        <taxon>Polyopisthocotylea</taxon>
        <taxon>Polystomatidea</taxon>
        <taxon>Polystomatidae</taxon>
        <taxon>Protopolystoma</taxon>
    </lineage>
</organism>
<accession>A0A448XDA9</accession>
<dbReference type="AlphaFoldDB" id="A0A448XDA9"/>
<proteinExistence type="predicted"/>
<evidence type="ECO:0000313" key="1">
    <source>
        <dbReference type="EMBL" id="VEL34048.1"/>
    </source>
</evidence>
<sequence>MFFLEEINKPHGFSAHWLLLFDSRLIMPRVHLELEVASLRVSNWCLIFWTYSPRITTNCTCVYGQCEPTGCGNEDEGGLHLDTLSICHSFGFQYLAYVDAASQCRVHLNGLQAASSSVHRLAATLIGHLESNFQVCFADNLFISFVAQSHLPLGILGRNWSKIKNTSLISGVGKAAFLTFK</sequence>
<name>A0A448XDA9_9PLAT</name>
<evidence type="ECO:0000313" key="2">
    <source>
        <dbReference type="Proteomes" id="UP000784294"/>
    </source>
</evidence>
<keyword evidence="2" id="KW-1185">Reference proteome</keyword>
<reference evidence="1" key="1">
    <citation type="submission" date="2018-11" db="EMBL/GenBank/DDBJ databases">
        <authorList>
            <consortium name="Pathogen Informatics"/>
        </authorList>
    </citation>
    <scope>NUCLEOTIDE SEQUENCE</scope>
</reference>
<dbReference type="Proteomes" id="UP000784294">
    <property type="component" value="Unassembled WGS sequence"/>
</dbReference>